<keyword evidence="1" id="KW-0812">Transmembrane</keyword>
<protein>
    <submittedName>
        <fullName evidence="2">Uncharacterized protein</fullName>
    </submittedName>
</protein>
<evidence type="ECO:0000256" key="1">
    <source>
        <dbReference type="SAM" id="Phobius"/>
    </source>
</evidence>
<evidence type="ECO:0000313" key="3">
    <source>
        <dbReference type="Proteomes" id="UP000240211"/>
    </source>
</evidence>
<feature type="transmembrane region" description="Helical" evidence="1">
    <location>
        <begin position="6"/>
        <end position="33"/>
    </location>
</feature>
<keyword evidence="3" id="KW-1185">Reference proteome</keyword>
<sequence length="35" mass="3647">MKTFAFVAAMWCVAIGHPGVALVVLGLILLGAFDD</sequence>
<keyword evidence="1" id="KW-0472">Membrane</keyword>
<keyword evidence="1" id="KW-1133">Transmembrane helix</keyword>
<reference evidence="3" key="1">
    <citation type="submission" date="2017-10" db="EMBL/GenBank/DDBJ databases">
        <authorList>
            <person name="Tie K."/>
            <person name="Feng X."/>
            <person name="Yuan Y."/>
        </authorList>
    </citation>
    <scope>NUCLEOTIDE SEQUENCE [LARGE SCALE GENOMIC DNA]</scope>
</reference>
<dbReference type="EMBL" id="MG241338">
    <property type="protein sequence ID" value="ATW57842.1"/>
    <property type="molecule type" value="Genomic_DNA"/>
</dbReference>
<proteinExistence type="predicted"/>
<organism evidence="2 3">
    <name type="scientific">Salmonella phage YSP2</name>
    <dbReference type="NCBI Taxonomy" id="2053686"/>
    <lineage>
        <taxon>Viruses</taxon>
        <taxon>Duplodnaviria</taxon>
        <taxon>Heunggongvirae</taxon>
        <taxon>Uroviricota</taxon>
        <taxon>Caudoviricetes</taxon>
        <taxon>Drexlerviridae</taxon>
        <taxon>Tempevirinae</taxon>
        <taxon>Tlsvirus</taxon>
        <taxon>Tlsvirus YSP2</taxon>
    </lineage>
</organism>
<evidence type="ECO:0000313" key="2">
    <source>
        <dbReference type="EMBL" id="ATW57842.1"/>
    </source>
</evidence>
<name>A0A2H4P6L8_9CAUD</name>
<gene>
    <name evidence="2" type="ORF">YSP2_100</name>
</gene>
<accession>A0A2H4P6L8</accession>
<dbReference type="Proteomes" id="UP000240211">
    <property type="component" value="Segment"/>
</dbReference>